<dbReference type="SUPFAM" id="SSF46785">
    <property type="entry name" value="Winged helix' DNA-binding domain"/>
    <property type="match status" value="1"/>
</dbReference>
<comment type="subcellular location">
    <subcellularLocation>
        <location evidence="2">Cell membrane</location>
        <topology evidence="2">Multi-pass membrane protein</topology>
    </subcellularLocation>
</comment>
<dbReference type="InterPro" id="IPR036390">
    <property type="entry name" value="WH_DNA-bd_sf"/>
</dbReference>
<keyword evidence="8" id="KW-0418">Kinase</keyword>
<dbReference type="HOGENOM" id="CLU_000445_107_19_9"/>
<reference evidence="13 14" key="1">
    <citation type="journal article" date="2012" name="J. Bacteriol.">
        <title>Complete genome sequences of Desulfosporosinus orientis DSM765T, Desulfosporosinus youngiae DSM17734T, Desulfosporosinus meridiei DSM13257T, and Desulfosporosinus acidiphilus DSM22704T.</title>
        <authorList>
            <person name="Pester M."/>
            <person name="Brambilla E."/>
            <person name="Alazard D."/>
            <person name="Rattei T."/>
            <person name="Weinmaier T."/>
            <person name="Han J."/>
            <person name="Lucas S."/>
            <person name="Lapidus A."/>
            <person name="Cheng J.F."/>
            <person name="Goodwin L."/>
            <person name="Pitluck S."/>
            <person name="Peters L."/>
            <person name="Ovchinnikova G."/>
            <person name="Teshima H."/>
            <person name="Detter J.C."/>
            <person name="Han C.S."/>
            <person name="Tapia R."/>
            <person name="Land M.L."/>
            <person name="Hauser L."/>
            <person name="Kyrpides N.C."/>
            <person name="Ivanova N.N."/>
            <person name="Pagani I."/>
            <person name="Huntmann M."/>
            <person name="Wei C.L."/>
            <person name="Davenport K.W."/>
            <person name="Daligault H."/>
            <person name="Chain P.S."/>
            <person name="Chen A."/>
            <person name="Mavromatis K."/>
            <person name="Markowitz V."/>
            <person name="Szeto E."/>
            <person name="Mikhailova N."/>
            <person name="Pati A."/>
            <person name="Wagner M."/>
            <person name="Woyke T."/>
            <person name="Ollivier B."/>
            <person name="Klenk H.P."/>
            <person name="Spring S."/>
            <person name="Loy A."/>
        </authorList>
    </citation>
    <scope>NUCLEOTIDE SEQUENCE [LARGE SCALE GENOMIC DNA]</scope>
    <source>
        <strain evidence="14">ATCC BAA-275 / DSM 13257 / NCIMB 13706 / S10</strain>
    </source>
</reference>
<evidence type="ECO:0000259" key="12">
    <source>
        <dbReference type="PROSITE" id="PS50885"/>
    </source>
</evidence>
<dbReference type="AlphaFoldDB" id="J7IZ74"/>
<keyword evidence="9 11" id="KW-1133">Transmembrane helix</keyword>
<evidence type="ECO:0000256" key="6">
    <source>
        <dbReference type="ARBA" id="ARBA00022679"/>
    </source>
</evidence>
<dbReference type="InterPro" id="IPR050398">
    <property type="entry name" value="HssS/ArlS-like"/>
</dbReference>
<dbReference type="EC" id="2.7.13.3" evidence="3"/>
<keyword evidence="14" id="KW-1185">Reference proteome</keyword>
<protein>
    <recommendedName>
        <fullName evidence="3">histidine kinase</fullName>
        <ecNumber evidence="3">2.7.13.3</ecNumber>
    </recommendedName>
</protein>
<evidence type="ECO:0000256" key="11">
    <source>
        <dbReference type="SAM" id="Phobius"/>
    </source>
</evidence>
<dbReference type="SMART" id="SM00304">
    <property type="entry name" value="HAMP"/>
    <property type="match status" value="1"/>
</dbReference>
<dbReference type="Gene3D" id="6.10.340.10">
    <property type="match status" value="1"/>
</dbReference>
<sequence>MRSLKHQMLILLLGSLFLLAVCFLTVLGWYMKDRVVAATIIKTQTDLATCGEIIDKTYPGYWSVQDGNLYKGATKINLNNELVDHLSRLTGDTVTFFLGDTRVATTVLGSNDERVIGTKVSANVARTVLEDGQTFIGEANVVGQWHQSGYAPLRAENGNIIGIFYVGISHAYEKEIITRSLITMAVLGLGLTILIALITWFFIQKVIINPLHNIMLGTRDVATGHVTEKVKVSRVKEIEELEDAFNQMVEQFQTSIEEIDSRADSNGEMPLAEIEDTVIDSSEDIETTDLSLLTSNTSEPEEVSKADTAWSIKEEDLPKGLNETTLEQIIEFLQANRRPLSSEEVAEGVKLTRVTVRRYLEFLEDRGLLISKLKYGIGRPVKLFTPI</sequence>
<dbReference type="SUPFAM" id="SSF103190">
    <property type="entry name" value="Sensory domain-like"/>
    <property type="match status" value="1"/>
</dbReference>
<dbReference type="Pfam" id="PF08279">
    <property type="entry name" value="HTH_11"/>
    <property type="match status" value="1"/>
</dbReference>
<dbReference type="Proteomes" id="UP000005262">
    <property type="component" value="Chromosome"/>
</dbReference>
<name>J7IZ74_DESMD</name>
<feature type="transmembrane region" description="Helical" evidence="11">
    <location>
        <begin position="181"/>
        <end position="203"/>
    </location>
</feature>
<evidence type="ECO:0000256" key="4">
    <source>
        <dbReference type="ARBA" id="ARBA00022475"/>
    </source>
</evidence>
<evidence type="ECO:0000256" key="8">
    <source>
        <dbReference type="ARBA" id="ARBA00022777"/>
    </source>
</evidence>
<dbReference type="SUPFAM" id="SSF158472">
    <property type="entry name" value="HAMP domain-like"/>
    <property type="match status" value="1"/>
</dbReference>
<dbReference type="CDD" id="cd06225">
    <property type="entry name" value="HAMP"/>
    <property type="match status" value="1"/>
</dbReference>
<evidence type="ECO:0000313" key="13">
    <source>
        <dbReference type="EMBL" id="AFQ45424.1"/>
    </source>
</evidence>
<evidence type="ECO:0000256" key="3">
    <source>
        <dbReference type="ARBA" id="ARBA00012438"/>
    </source>
</evidence>
<comment type="catalytic activity">
    <reaction evidence="1">
        <text>ATP + protein L-histidine = ADP + protein N-phospho-L-histidine.</text>
        <dbReference type="EC" id="2.7.13.3"/>
    </reaction>
</comment>
<dbReference type="Gene3D" id="1.10.10.10">
    <property type="entry name" value="Winged helix-like DNA-binding domain superfamily/Winged helix DNA-binding domain"/>
    <property type="match status" value="1"/>
</dbReference>
<dbReference type="InterPro" id="IPR029151">
    <property type="entry name" value="Sensor-like_sf"/>
</dbReference>
<dbReference type="PANTHER" id="PTHR45528:SF10">
    <property type="entry name" value="METHYL-ACCEPTING CHEMOTAXIS PROTEIN"/>
    <property type="match status" value="1"/>
</dbReference>
<evidence type="ECO:0000256" key="1">
    <source>
        <dbReference type="ARBA" id="ARBA00000085"/>
    </source>
</evidence>
<dbReference type="PROSITE" id="PS50885">
    <property type="entry name" value="HAMP"/>
    <property type="match status" value="1"/>
</dbReference>
<keyword evidence="6" id="KW-0808">Transferase</keyword>
<evidence type="ECO:0000256" key="5">
    <source>
        <dbReference type="ARBA" id="ARBA00022553"/>
    </source>
</evidence>
<dbReference type="Pfam" id="PF17202">
    <property type="entry name" value="sCache_3_3"/>
    <property type="match status" value="1"/>
</dbReference>
<keyword evidence="10 11" id="KW-0472">Membrane</keyword>
<reference evidence="14" key="2">
    <citation type="submission" date="2012-08" db="EMBL/GenBank/DDBJ databases">
        <title>Finished genome of Desulfosporosinus meridiei DSM 13257.</title>
        <authorList>
            <person name="Huntemann M."/>
            <person name="Wei C.-L."/>
            <person name="Han J."/>
            <person name="Detter J.C."/>
            <person name="Han C."/>
            <person name="Davenport K."/>
            <person name="Daligault H."/>
            <person name="Erkkila T."/>
            <person name="Gu W."/>
            <person name="Munk A.C.C."/>
            <person name="Teshima H."/>
            <person name="Xu Y."/>
            <person name="Chain P."/>
            <person name="Tapia R."/>
            <person name="Chen A."/>
            <person name="Krypides N."/>
            <person name="Mavromatis K."/>
            <person name="Markowitz V."/>
            <person name="Szeto E."/>
            <person name="Ivanova N."/>
            <person name="Mikhailova N."/>
            <person name="Ovchinnikova G."/>
            <person name="Pagani I."/>
            <person name="Pati A."/>
            <person name="Goodwin L."/>
            <person name="Peters L."/>
            <person name="Pitluck S."/>
            <person name="Woyke T."/>
            <person name="Pester M."/>
            <person name="Spring S."/>
            <person name="Ollivier B."/>
            <person name="Rattei T."/>
            <person name="Klenk H.-P."/>
            <person name="Wagner M."/>
            <person name="Loy A."/>
        </authorList>
    </citation>
    <scope>NUCLEOTIDE SEQUENCE [LARGE SCALE GENOMIC DNA]</scope>
    <source>
        <strain evidence="14">ATCC BAA-275 / DSM 13257 / NCIMB 13706 / S10</strain>
    </source>
</reference>
<evidence type="ECO:0000256" key="10">
    <source>
        <dbReference type="ARBA" id="ARBA00023136"/>
    </source>
</evidence>
<evidence type="ECO:0000256" key="7">
    <source>
        <dbReference type="ARBA" id="ARBA00022692"/>
    </source>
</evidence>
<dbReference type="InterPro" id="IPR033463">
    <property type="entry name" value="sCache_3"/>
</dbReference>
<gene>
    <name evidence="13" type="ordered locus">Desmer_3585</name>
</gene>
<dbReference type="GO" id="GO:0005886">
    <property type="term" value="C:plasma membrane"/>
    <property type="evidence" value="ECO:0007669"/>
    <property type="project" value="UniProtKB-SubCell"/>
</dbReference>
<evidence type="ECO:0000256" key="9">
    <source>
        <dbReference type="ARBA" id="ARBA00022989"/>
    </source>
</evidence>
<evidence type="ECO:0000256" key="2">
    <source>
        <dbReference type="ARBA" id="ARBA00004651"/>
    </source>
</evidence>
<dbReference type="InterPro" id="IPR013196">
    <property type="entry name" value="HTH_11"/>
</dbReference>
<dbReference type="EMBL" id="CP003629">
    <property type="protein sequence ID" value="AFQ45424.1"/>
    <property type="molecule type" value="Genomic_DNA"/>
</dbReference>
<proteinExistence type="predicted"/>
<dbReference type="Pfam" id="PF00672">
    <property type="entry name" value="HAMP"/>
    <property type="match status" value="1"/>
</dbReference>
<dbReference type="eggNOG" id="COG4565">
    <property type="taxonomic scope" value="Bacteria"/>
</dbReference>
<organism evidence="13 14">
    <name type="scientific">Desulfosporosinus meridiei (strain ATCC BAA-275 / DSM 13257 / KCTC 12902 / NCIMB 13706 / S10)</name>
    <dbReference type="NCBI Taxonomy" id="768704"/>
    <lineage>
        <taxon>Bacteria</taxon>
        <taxon>Bacillati</taxon>
        <taxon>Bacillota</taxon>
        <taxon>Clostridia</taxon>
        <taxon>Eubacteriales</taxon>
        <taxon>Desulfitobacteriaceae</taxon>
        <taxon>Desulfosporosinus</taxon>
    </lineage>
</organism>
<keyword evidence="4" id="KW-1003">Cell membrane</keyword>
<evidence type="ECO:0000313" key="14">
    <source>
        <dbReference type="Proteomes" id="UP000005262"/>
    </source>
</evidence>
<dbReference type="KEGG" id="dmi:Desmer_3585"/>
<dbReference type="RefSeq" id="WP_014904333.1">
    <property type="nucleotide sequence ID" value="NC_018515.1"/>
</dbReference>
<dbReference type="STRING" id="768704.Desmer_3585"/>
<dbReference type="InterPro" id="IPR036388">
    <property type="entry name" value="WH-like_DNA-bd_sf"/>
</dbReference>
<feature type="domain" description="HAMP" evidence="12">
    <location>
        <begin position="205"/>
        <end position="257"/>
    </location>
</feature>
<dbReference type="PANTHER" id="PTHR45528">
    <property type="entry name" value="SENSOR HISTIDINE KINASE CPXA"/>
    <property type="match status" value="1"/>
</dbReference>
<keyword evidence="7 11" id="KW-0812">Transmembrane</keyword>
<dbReference type="eggNOG" id="COG3850">
    <property type="taxonomic scope" value="Bacteria"/>
</dbReference>
<keyword evidence="5" id="KW-0597">Phosphoprotein</keyword>
<dbReference type="OrthoDB" id="9814363at2"/>
<dbReference type="GO" id="GO:0000155">
    <property type="term" value="F:phosphorelay sensor kinase activity"/>
    <property type="evidence" value="ECO:0007669"/>
    <property type="project" value="TreeGrafter"/>
</dbReference>
<dbReference type="InterPro" id="IPR003660">
    <property type="entry name" value="HAMP_dom"/>
</dbReference>
<accession>J7IZ74</accession>